<dbReference type="AlphaFoldDB" id="A0A9E6PKT5"/>
<dbReference type="EMBL" id="CP077093">
    <property type="protein sequence ID" value="QXI28293.1"/>
    <property type="molecule type" value="Genomic_DNA"/>
</dbReference>
<evidence type="ECO:0000313" key="3">
    <source>
        <dbReference type="Proteomes" id="UP000634530"/>
    </source>
</evidence>
<gene>
    <name evidence="2" type="ORF">HU752_031175</name>
</gene>
<proteinExistence type="predicted"/>
<keyword evidence="1" id="KW-1133">Transmembrane helix</keyword>
<dbReference type="Proteomes" id="UP000634530">
    <property type="component" value="Chromosome"/>
</dbReference>
<protein>
    <submittedName>
        <fullName evidence="2">Uncharacterized protein</fullName>
    </submittedName>
</protein>
<evidence type="ECO:0000256" key="1">
    <source>
        <dbReference type="SAM" id="Phobius"/>
    </source>
</evidence>
<keyword evidence="3" id="KW-1185">Reference proteome</keyword>
<keyword evidence="1" id="KW-0812">Transmembrane</keyword>
<dbReference type="KEGG" id="pvw:HU752_031175"/>
<accession>A0A9E6PKT5</accession>
<evidence type="ECO:0000313" key="2">
    <source>
        <dbReference type="EMBL" id="QXI28293.1"/>
    </source>
</evidence>
<reference evidence="2 3" key="2">
    <citation type="journal article" date="2021" name="Microorganisms">
        <title>The Ever-Expanding Pseudomonas Genus: Description of 43 New Species and Partition of the Pseudomonas putida Group.</title>
        <authorList>
            <person name="Girard L."/>
            <person name="Lood C."/>
            <person name="Hofte M."/>
            <person name="Vandamme P."/>
            <person name="Rokni-Zadeh H."/>
            <person name="van Noort V."/>
            <person name="Lavigne R."/>
            <person name="De Mot R."/>
        </authorList>
    </citation>
    <scope>NUCLEOTIDE SEQUENCE [LARGE SCALE GENOMIC DNA]</scope>
    <source>
        <strain evidence="2 3">RW8P3</strain>
    </source>
</reference>
<keyword evidence="1" id="KW-0472">Membrane</keyword>
<sequence>MIFGPDPSAILFIFLLAALAMVSVIGLLWVLVALLFARTRRHLRRNPWRYGCLIVVGLVFAGLGATMLRDFQRMEAESEAERQALNPRLETGLQLGELSFPAGSQAHLGTLDPEDWQGNPQPHGLESLKSIELAAPLDVLGMPVSAIDFSPGYSESGMRLEHDQVVEGWSCSAGVWTSFSRDSEDTYRPSRWRFKQCTLVPDVTVAGVAWPAGTIVSGDGRGWMLRAEDADNLEIALDGLRLSALRMYLDGQRRIDSWEGQLARPATLGEWLYPQGTRVRGDERGARLFSPTGELDAINQRTGEKVAEGRSILQRRGDATPVEVRPNSEVGVIDWFVITPEK</sequence>
<reference evidence="2 3" key="1">
    <citation type="journal article" date="2020" name="Microorganisms">
        <title>Reliable Identification of Environmental Pseudomonas Isolates Using the rpoD Gene.</title>
        <authorList>
            <consortium name="The Broad Institute Genome Sequencing Platform"/>
            <person name="Girard L."/>
            <person name="Lood C."/>
            <person name="Rokni-Zadeh H."/>
            <person name="van Noort V."/>
            <person name="Lavigne R."/>
            <person name="De Mot R."/>
        </authorList>
    </citation>
    <scope>NUCLEOTIDE SEQUENCE [LARGE SCALE GENOMIC DNA]</scope>
    <source>
        <strain evidence="2 3">RW8P3</strain>
    </source>
</reference>
<name>A0A9E6PKT5_9PSED</name>
<feature type="transmembrane region" description="Helical" evidence="1">
    <location>
        <begin position="12"/>
        <end position="36"/>
    </location>
</feature>
<feature type="transmembrane region" description="Helical" evidence="1">
    <location>
        <begin position="48"/>
        <end position="68"/>
    </location>
</feature>
<dbReference type="RefSeq" id="WP_186683585.1">
    <property type="nucleotide sequence ID" value="NZ_CP077093.1"/>
</dbReference>
<organism evidence="2 3">
    <name type="scientific">Pseudomonas vanderleydeniana</name>
    <dbReference type="NCBI Taxonomy" id="2745495"/>
    <lineage>
        <taxon>Bacteria</taxon>
        <taxon>Pseudomonadati</taxon>
        <taxon>Pseudomonadota</taxon>
        <taxon>Gammaproteobacteria</taxon>
        <taxon>Pseudomonadales</taxon>
        <taxon>Pseudomonadaceae</taxon>
        <taxon>Pseudomonas</taxon>
    </lineage>
</organism>